<accession>A0A158F996</accession>
<evidence type="ECO:0000256" key="1">
    <source>
        <dbReference type="SAM" id="MobiDB-lite"/>
    </source>
</evidence>
<dbReference type="AlphaFoldDB" id="A0A158F996"/>
<dbReference type="RefSeq" id="WP_157766588.1">
    <property type="nucleotide sequence ID" value="NZ_FCOC02000002.1"/>
</dbReference>
<protein>
    <submittedName>
        <fullName evidence="2">Uncharacterized protein</fullName>
    </submittedName>
</protein>
<proteinExistence type="predicted"/>
<evidence type="ECO:0000313" key="2">
    <source>
        <dbReference type="EMBL" id="SAL16364.1"/>
    </source>
</evidence>
<name>A0A158F996_CABSO</name>
<feature type="region of interest" description="Disordered" evidence="1">
    <location>
        <begin position="206"/>
        <end position="228"/>
    </location>
</feature>
<dbReference type="Proteomes" id="UP000054893">
    <property type="component" value="Unassembled WGS sequence"/>
</dbReference>
<dbReference type="OrthoDB" id="1779474at2"/>
<reference evidence="2 3" key="1">
    <citation type="submission" date="2016-01" db="EMBL/GenBank/DDBJ databases">
        <authorList>
            <person name="Oliw E.H."/>
        </authorList>
    </citation>
    <scope>NUCLEOTIDE SEQUENCE [LARGE SCALE GENOMIC DNA]</scope>
    <source>
        <strain evidence="2">LMG 22029</strain>
    </source>
</reference>
<evidence type="ECO:0000313" key="3">
    <source>
        <dbReference type="Proteomes" id="UP000054893"/>
    </source>
</evidence>
<organism evidence="2 3">
    <name type="scientific">Caballeronia sordidicola</name>
    <name type="common">Burkholderia sordidicola</name>
    <dbReference type="NCBI Taxonomy" id="196367"/>
    <lineage>
        <taxon>Bacteria</taxon>
        <taxon>Pseudomonadati</taxon>
        <taxon>Pseudomonadota</taxon>
        <taxon>Betaproteobacteria</taxon>
        <taxon>Burkholderiales</taxon>
        <taxon>Burkholderiaceae</taxon>
        <taxon>Caballeronia</taxon>
    </lineage>
</organism>
<dbReference type="EMBL" id="FCOC02000002">
    <property type="protein sequence ID" value="SAL16364.1"/>
    <property type="molecule type" value="Genomic_DNA"/>
</dbReference>
<sequence>MNRNAFLAQPGVRAFVAWLSERLPTLPVRLRFAHSQFVPGGIDTQVDGIEAVLAHYHWRATWFDPRTGKPVESGDWTSTRTSLERLSAWLRESVANGDELAAGAAAREVLRWGGVRGAIPFIESKVRENAWCAYLRELAPLFALDGDQTLDELHAGNVQRFDSGLTKIHALLDTTGSPIYDSRVGAALAMLFEMFRRDARSNGNKHDALGFPSGPARGRQIRNPGELGFTASPQFYKRQVPREEWARWQLRAGWIIRAVLGQTKLFVNESASDVASHLAARCHAFEAALFMIGYDLASLADGGEASAARGVRHGRRHSKRSGNYVPTGHAFSTVLRAYREYLETSPGEHGAEDLRQWLESPAQADRYSSFRNSFRSYCYPFREPEFDLFARSPDEIRSIEEGGEKALVVANYGEEQFIECDERRQVCIVCAGLAGYCALVASSETPNERLVRKEFAGTENSANTLLSVGRGVGRHFGLLDERNRPTEFFHRFFGDGFEYFRNRLGVDRNGRDLDPR</sequence>
<gene>
    <name evidence="2" type="ORF">AWB64_00970</name>
</gene>